<dbReference type="eggNOG" id="ENOG5030URU">
    <property type="taxonomic scope" value="Bacteria"/>
</dbReference>
<dbReference type="RefSeq" id="WP_020737936.1">
    <property type="nucleotide sequence ID" value="NC_021658.1"/>
</dbReference>
<dbReference type="PATRIC" id="fig|1254432.3.peg.6805"/>
<accession>S4XYR8</accession>
<gene>
    <name evidence="2" type="ORF">SCE1572_30140</name>
</gene>
<evidence type="ECO:0000313" key="3">
    <source>
        <dbReference type="Proteomes" id="UP000014803"/>
    </source>
</evidence>
<dbReference type="HOGENOM" id="CLU_1298664_0_0_7"/>
<name>S4XYR8_SORCE</name>
<sequence>MALPPALGQAFRMVAGELGMRSAARLFLRELMAAGGAPLVREARDQLGREFPVLDFIAEQWLAGRAEAPLDPAGVLEALRGVTRLLVVGLEADGLDALAPRLTGVEAGLVTDGGGLDPDFRRVLANYDGLMTAVELSELHRWAGRRSALLTFVYGTDGHAAHVSPSWLRVSGPDVRTQFRSLIGWDILGRPMTVYPRWMVETSPADFSCLVRPPPPGPGAAAAVTSPRAPAPAPARTREAT</sequence>
<feature type="region of interest" description="Disordered" evidence="1">
    <location>
        <begin position="213"/>
        <end position="241"/>
    </location>
</feature>
<evidence type="ECO:0000256" key="1">
    <source>
        <dbReference type="SAM" id="MobiDB-lite"/>
    </source>
</evidence>
<organism evidence="2 3">
    <name type="scientific">Sorangium cellulosum So0157-2</name>
    <dbReference type="NCBI Taxonomy" id="1254432"/>
    <lineage>
        <taxon>Bacteria</taxon>
        <taxon>Pseudomonadati</taxon>
        <taxon>Myxococcota</taxon>
        <taxon>Polyangia</taxon>
        <taxon>Polyangiales</taxon>
        <taxon>Polyangiaceae</taxon>
        <taxon>Sorangium</taxon>
    </lineage>
</organism>
<dbReference type="Proteomes" id="UP000014803">
    <property type="component" value="Chromosome"/>
</dbReference>
<dbReference type="KEGG" id="scu:SCE1572_30140"/>
<proteinExistence type="predicted"/>
<evidence type="ECO:0000313" key="2">
    <source>
        <dbReference type="EMBL" id="AGP38372.1"/>
    </source>
</evidence>
<dbReference type="STRING" id="1254432.SCE1572_30140"/>
<protein>
    <submittedName>
        <fullName evidence="2">Uncharacterized protein</fullName>
    </submittedName>
</protein>
<dbReference type="AlphaFoldDB" id="S4XYR8"/>
<feature type="compositionally biased region" description="Low complexity" evidence="1">
    <location>
        <begin position="219"/>
        <end position="228"/>
    </location>
</feature>
<dbReference type="EMBL" id="CP003969">
    <property type="protein sequence ID" value="AGP38372.1"/>
    <property type="molecule type" value="Genomic_DNA"/>
</dbReference>
<reference evidence="2 3" key="1">
    <citation type="journal article" date="2013" name="Sci. Rep.">
        <title>Extraordinary expansion of a Sorangium cellulosum genome from an alkaline milieu.</title>
        <authorList>
            <person name="Han K."/>
            <person name="Li Z.F."/>
            <person name="Peng R."/>
            <person name="Zhu L.P."/>
            <person name="Zhou T."/>
            <person name="Wang L.G."/>
            <person name="Li S.G."/>
            <person name="Zhang X.B."/>
            <person name="Hu W."/>
            <person name="Wu Z.H."/>
            <person name="Qin N."/>
            <person name="Li Y.Z."/>
        </authorList>
    </citation>
    <scope>NUCLEOTIDE SEQUENCE [LARGE SCALE GENOMIC DNA]</scope>
    <source>
        <strain evidence="2 3">So0157-2</strain>
    </source>
</reference>